<dbReference type="Gene3D" id="3.20.20.100">
    <property type="entry name" value="NADP-dependent oxidoreductase domain"/>
    <property type="match status" value="1"/>
</dbReference>
<organism evidence="5 6">
    <name type="scientific">Methylobacterium crusticola</name>
    <dbReference type="NCBI Taxonomy" id="1697972"/>
    <lineage>
        <taxon>Bacteria</taxon>
        <taxon>Pseudomonadati</taxon>
        <taxon>Pseudomonadota</taxon>
        <taxon>Alphaproteobacteria</taxon>
        <taxon>Hyphomicrobiales</taxon>
        <taxon>Methylobacteriaceae</taxon>
        <taxon>Methylobacterium</taxon>
    </lineage>
</organism>
<dbReference type="PRINTS" id="PR00069">
    <property type="entry name" value="ALDKETRDTASE"/>
</dbReference>
<dbReference type="InterPro" id="IPR020471">
    <property type="entry name" value="AKR"/>
</dbReference>
<name>A0ABQ4R7H3_9HYPH</name>
<protein>
    <submittedName>
        <fullName evidence="5">2,5-diketo-D-gluconic acid reductase B</fullName>
    </submittedName>
</protein>
<dbReference type="PROSITE" id="PS00062">
    <property type="entry name" value="ALDOKETO_REDUCTASE_2"/>
    <property type="match status" value="1"/>
</dbReference>
<dbReference type="EMBL" id="BPQH01000034">
    <property type="protein sequence ID" value="GJD53670.1"/>
    <property type="molecule type" value="Genomic_DNA"/>
</dbReference>
<feature type="domain" description="NADP-dependent oxidoreductase" evidence="4">
    <location>
        <begin position="13"/>
        <end position="255"/>
    </location>
</feature>
<dbReference type="Proteomes" id="UP001055167">
    <property type="component" value="Unassembled WGS sequence"/>
</dbReference>
<dbReference type="PROSITE" id="PS00798">
    <property type="entry name" value="ALDOKETO_REDUCTASE_1"/>
    <property type="match status" value="1"/>
</dbReference>
<accession>A0ABQ4R7H3</accession>
<dbReference type="PANTHER" id="PTHR43827">
    <property type="entry name" value="2,5-DIKETO-D-GLUCONIC ACID REDUCTASE"/>
    <property type="match status" value="1"/>
</dbReference>
<evidence type="ECO:0000256" key="3">
    <source>
        <dbReference type="ARBA" id="ARBA00023002"/>
    </source>
</evidence>
<dbReference type="Pfam" id="PF00248">
    <property type="entry name" value="Aldo_ket_red"/>
    <property type="match status" value="1"/>
</dbReference>
<dbReference type="InterPro" id="IPR036812">
    <property type="entry name" value="NAD(P)_OxRdtase_dom_sf"/>
</dbReference>
<proteinExistence type="inferred from homology"/>
<dbReference type="PANTHER" id="PTHR43827:SF3">
    <property type="entry name" value="NADP-DEPENDENT OXIDOREDUCTASE DOMAIN-CONTAINING PROTEIN"/>
    <property type="match status" value="1"/>
</dbReference>
<dbReference type="RefSeq" id="WP_128560770.1">
    <property type="nucleotide sequence ID" value="NZ_BPQH01000034.1"/>
</dbReference>
<evidence type="ECO:0000313" key="5">
    <source>
        <dbReference type="EMBL" id="GJD53670.1"/>
    </source>
</evidence>
<keyword evidence="2" id="KW-0521">NADP</keyword>
<dbReference type="InterPro" id="IPR023210">
    <property type="entry name" value="NADP_OxRdtase_dom"/>
</dbReference>
<evidence type="ECO:0000256" key="1">
    <source>
        <dbReference type="ARBA" id="ARBA00007905"/>
    </source>
</evidence>
<keyword evidence="6" id="KW-1185">Reference proteome</keyword>
<dbReference type="PIRSF" id="PIRSF000097">
    <property type="entry name" value="AKR"/>
    <property type="match status" value="1"/>
</dbReference>
<reference evidence="5" key="2">
    <citation type="submission" date="2021-08" db="EMBL/GenBank/DDBJ databases">
        <authorList>
            <person name="Tani A."/>
            <person name="Ola A."/>
            <person name="Ogura Y."/>
            <person name="Katsura K."/>
            <person name="Hayashi T."/>
        </authorList>
    </citation>
    <scope>NUCLEOTIDE SEQUENCE</scope>
    <source>
        <strain evidence="5">KCTC 52305</strain>
    </source>
</reference>
<dbReference type="SUPFAM" id="SSF51430">
    <property type="entry name" value="NAD(P)-linked oxidoreductase"/>
    <property type="match status" value="1"/>
</dbReference>
<reference evidence="5" key="1">
    <citation type="journal article" date="2021" name="Front. Microbiol.">
        <title>Comprehensive Comparative Genomics and Phenotyping of Methylobacterium Species.</title>
        <authorList>
            <person name="Alessa O."/>
            <person name="Ogura Y."/>
            <person name="Fujitani Y."/>
            <person name="Takami H."/>
            <person name="Hayashi T."/>
            <person name="Sahin N."/>
            <person name="Tani A."/>
        </authorList>
    </citation>
    <scope>NUCLEOTIDE SEQUENCE</scope>
    <source>
        <strain evidence="5">KCTC 52305</strain>
    </source>
</reference>
<evidence type="ECO:0000313" key="6">
    <source>
        <dbReference type="Proteomes" id="UP001055167"/>
    </source>
</evidence>
<gene>
    <name evidence="5" type="primary">dkgB_2</name>
    <name evidence="5" type="ORF">OPKNFCMD_6447</name>
</gene>
<comment type="caution">
    <text evidence="5">The sequence shown here is derived from an EMBL/GenBank/DDBJ whole genome shotgun (WGS) entry which is preliminary data.</text>
</comment>
<evidence type="ECO:0000256" key="2">
    <source>
        <dbReference type="ARBA" id="ARBA00022857"/>
    </source>
</evidence>
<comment type="similarity">
    <text evidence="1">Belongs to the aldo/keto reductase family.</text>
</comment>
<keyword evidence="3" id="KW-0560">Oxidoreductase</keyword>
<sequence length="277" mass="29826">MDSIDSQGVTIPRLGLGTFRLQGEECRRAVEGALALGYRHIDTAAMYQNEDAVGAAIAAAGIARDALFVTTKVWHDQLAPEALRRAFDASLARLGLDHVDLYLVHWPAQGMDLGATLEALMRLREQGRTRAIGVCNFNLPLIRQAVEEIGAPIAAHQIEYHPFLAQTPMLAYLRGRGIPLTAYAPLAQGRAAQDETLARIGAKHGATATQVALAWLLDQDGVMAIPKAGRPESQRGNLDALAIRLDDADRAAVAALPKDQRFVRPAFAPDWDATAAA</sequence>
<evidence type="ECO:0000259" key="4">
    <source>
        <dbReference type="Pfam" id="PF00248"/>
    </source>
</evidence>
<dbReference type="InterPro" id="IPR018170">
    <property type="entry name" value="Aldo/ket_reductase_CS"/>
</dbReference>